<dbReference type="InterPro" id="IPR050986">
    <property type="entry name" value="GutQ/KpsF_isomerases"/>
</dbReference>
<dbReference type="NCBIfam" id="TIGR00393">
    <property type="entry name" value="kpsF"/>
    <property type="match status" value="1"/>
</dbReference>
<keyword evidence="11" id="KW-1185">Reference proteome</keyword>
<keyword evidence="5" id="KW-0479">Metal-binding</keyword>
<dbReference type="SUPFAM" id="SSF53697">
    <property type="entry name" value="SIS domain"/>
    <property type="match status" value="1"/>
</dbReference>
<dbReference type="InterPro" id="IPR000644">
    <property type="entry name" value="CBS_dom"/>
</dbReference>
<evidence type="ECO:0000256" key="7">
    <source>
        <dbReference type="PROSITE-ProRule" id="PRU00703"/>
    </source>
</evidence>
<keyword evidence="3 7" id="KW-0129">CBS domain</keyword>
<protein>
    <submittedName>
        <fullName evidence="10">Arabinose-5-phosphate isomerase</fullName>
    </submittedName>
</protein>
<dbReference type="RefSeq" id="WP_133713797.1">
    <property type="nucleotide sequence ID" value="NZ_SOAG01000050.1"/>
</dbReference>
<evidence type="ECO:0000256" key="4">
    <source>
        <dbReference type="PIRNR" id="PIRNR004692"/>
    </source>
</evidence>
<keyword evidence="2" id="KW-0677">Repeat</keyword>
<dbReference type="OrthoDB" id="9762536at2"/>
<organism evidence="10 11">
    <name type="scientific">Myroides indicus</name>
    <dbReference type="NCBI Taxonomy" id="1323422"/>
    <lineage>
        <taxon>Bacteria</taxon>
        <taxon>Pseudomonadati</taxon>
        <taxon>Bacteroidota</taxon>
        <taxon>Flavobacteriia</taxon>
        <taxon>Flavobacteriales</taxon>
        <taxon>Flavobacteriaceae</taxon>
        <taxon>Myroides</taxon>
    </lineage>
</organism>
<dbReference type="CDD" id="cd05014">
    <property type="entry name" value="SIS_Kpsf"/>
    <property type="match status" value="1"/>
</dbReference>
<feature type="site" description="Catalytically relevant" evidence="6">
    <location>
        <position position="106"/>
    </location>
</feature>
<dbReference type="PANTHER" id="PTHR42745">
    <property type="match status" value="1"/>
</dbReference>
<dbReference type="AlphaFoldDB" id="A0A4R7ELJ7"/>
<name>A0A4R7ELJ7_9FLAO</name>
<evidence type="ECO:0000259" key="8">
    <source>
        <dbReference type="PROSITE" id="PS51371"/>
    </source>
</evidence>
<dbReference type="InterPro" id="IPR046342">
    <property type="entry name" value="CBS_dom_sf"/>
</dbReference>
<comment type="similarity">
    <text evidence="1 4">Belongs to the SIS family. GutQ/KpsF subfamily.</text>
</comment>
<accession>A0A4R7ELJ7</accession>
<evidence type="ECO:0000256" key="6">
    <source>
        <dbReference type="PIRSR" id="PIRSR004692-3"/>
    </source>
</evidence>
<dbReference type="FunFam" id="3.40.50.10490:FF:000011">
    <property type="entry name" value="Arabinose 5-phosphate isomerase"/>
    <property type="match status" value="1"/>
</dbReference>
<reference evidence="10 11" key="1">
    <citation type="submission" date="2019-03" db="EMBL/GenBank/DDBJ databases">
        <title>Genomic Encyclopedia of Archaeal and Bacterial Type Strains, Phase II (KMG-II): from individual species to whole genera.</title>
        <authorList>
            <person name="Goeker M."/>
        </authorList>
    </citation>
    <scope>NUCLEOTIDE SEQUENCE [LARGE SCALE GENOMIC DNA]</scope>
    <source>
        <strain evidence="10 11">DSM 28213</strain>
    </source>
</reference>
<dbReference type="GO" id="GO:0019146">
    <property type="term" value="F:arabinose-5-phosphate isomerase activity"/>
    <property type="evidence" value="ECO:0007669"/>
    <property type="project" value="UniProtKB-ARBA"/>
</dbReference>
<dbReference type="InterPro" id="IPR004800">
    <property type="entry name" value="KdsD/KpsF-type"/>
</dbReference>
<evidence type="ECO:0000256" key="3">
    <source>
        <dbReference type="ARBA" id="ARBA00023122"/>
    </source>
</evidence>
<sequence>MNTTNSILNTAKNTLLSESESIKKLISYLNNDFADSVETILHCKGRVVVTGIGKSALIGAKIVATFNSTGTPSLFMHASEAVHGDLGLLQSDDCIICISNSGNSPEIKVLTPLLKRYGNKVIAITANENSFLGKNADFVLLSKVDREADPNNLAPMNSTTAQLVLGDALAACLIEMRKFGPDDFAKYHPGGALGKKLLLLVKDILNNQNKPEVSPKSSIKDVIVEISEKRLGVTAVIDDNKSIIGIITDGDLRRMLQTNSDLTNITAKDIMSANPKSIESDQHVSKALSILEDNAITQLLVTENNNYKGVIHLHDILKEGIL</sequence>
<dbReference type="Pfam" id="PF00571">
    <property type="entry name" value="CBS"/>
    <property type="match status" value="2"/>
</dbReference>
<dbReference type="PROSITE" id="PS51371">
    <property type="entry name" value="CBS"/>
    <property type="match status" value="2"/>
</dbReference>
<feature type="site" description="Catalytically relevant" evidence="6">
    <location>
        <position position="147"/>
    </location>
</feature>
<dbReference type="GO" id="GO:1901135">
    <property type="term" value="P:carbohydrate derivative metabolic process"/>
    <property type="evidence" value="ECO:0007669"/>
    <property type="project" value="InterPro"/>
</dbReference>
<dbReference type="GO" id="GO:0097367">
    <property type="term" value="F:carbohydrate derivative binding"/>
    <property type="evidence" value="ECO:0007669"/>
    <property type="project" value="InterPro"/>
</dbReference>
<feature type="domain" description="SIS" evidence="9">
    <location>
        <begin position="36"/>
        <end position="179"/>
    </location>
</feature>
<evidence type="ECO:0000313" key="10">
    <source>
        <dbReference type="EMBL" id="TDS50726.1"/>
    </source>
</evidence>
<evidence type="ECO:0000259" key="9">
    <source>
        <dbReference type="PROSITE" id="PS51464"/>
    </source>
</evidence>
<feature type="domain" description="CBS" evidence="8">
    <location>
        <begin position="205"/>
        <end position="262"/>
    </location>
</feature>
<evidence type="ECO:0000313" key="11">
    <source>
        <dbReference type="Proteomes" id="UP000295215"/>
    </source>
</evidence>
<evidence type="ECO:0000256" key="1">
    <source>
        <dbReference type="ARBA" id="ARBA00008165"/>
    </source>
</evidence>
<keyword evidence="5" id="KW-0862">Zinc</keyword>
<dbReference type="InterPro" id="IPR035474">
    <property type="entry name" value="SIS_Kpsf"/>
</dbReference>
<evidence type="ECO:0000256" key="5">
    <source>
        <dbReference type="PIRSR" id="PIRSR004692-2"/>
    </source>
</evidence>
<dbReference type="PROSITE" id="PS51464">
    <property type="entry name" value="SIS"/>
    <property type="match status" value="1"/>
</dbReference>
<feature type="binding site" evidence="5">
    <location>
        <position position="77"/>
    </location>
    <ligand>
        <name>Zn(2+)</name>
        <dbReference type="ChEBI" id="CHEBI:29105"/>
    </ligand>
</feature>
<evidence type="ECO:0000256" key="2">
    <source>
        <dbReference type="ARBA" id="ARBA00022737"/>
    </source>
</evidence>
<dbReference type="InterPro" id="IPR001347">
    <property type="entry name" value="SIS_dom"/>
</dbReference>
<dbReference type="EMBL" id="SOAG01000050">
    <property type="protein sequence ID" value="TDS50726.1"/>
    <property type="molecule type" value="Genomic_DNA"/>
</dbReference>
<dbReference type="InterPro" id="IPR046348">
    <property type="entry name" value="SIS_dom_sf"/>
</dbReference>
<feature type="site" description="Catalytically relevant" evidence="6">
    <location>
        <position position="188"/>
    </location>
</feature>
<dbReference type="SMART" id="SM00116">
    <property type="entry name" value="CBS"/>
    <property type="match status" value="2"/>
</dbReference>
<proteinExistence type="inferred from homology"/>
<dbReference type="GO" id="GO:0005975">
    <property type="term" value="P:carbohydrate metabolic process"/>
    <property type="evidence" value="ECO:0007669"/>
    <property type="project" value="InterPro"/>
</dbReference>
<keyword evidence="10" id="KW-0413">Isomerase</keyword>
<dbReference type="Proteomes" id="UP000295215">
    <property type="component" value="Unassembled WGS sequence"/>
</dbReference>
<dbReference type="GO" id="GO:0046872">
    <property type="term" value="F:metal ion binding"/>
    <property type="evidence" value="ECO:0007669"/>
    <property type="project" value="UniProtKB-KW"/>
</dbReference>
<dbReference type="Pfam" id="PF01380">
    <property type="entry name" value="SIS"/>
    <property type="match status" value="1"/>
</dbReference>
<gene>
    <name evidence="10" type="ORF">C8P70_1505</name>
</gene>
<feature type="domain" description="CBS" evidence="8">
    <location>
        <begin position="271"/>
        <end position="322"/>
    </location>
</feature>
<dbReference type="PIRSF" id="PIRSF004692">
    <property type="entry name" value="KdsD_KpsF"/>
    <property type="match status" value="1"/>
</dbReference>
<feature type="site" description="Catalytically relevant" evidence="6">
    <location>
        <position position="54"/>
    </location>
</feature>
<dbReference type="PANTHER" id="PTHR42745:SF1">
    <property type="entry name" value="ARABINOSE 5-PHOSPHATE ISOMERASE KDSD"/>
    <property type="match status" value="1"/>
</dbReference>
<comment type="caution">
    <text evidence="10">The sequence shown here is derived from an EMBL/GenBank/DDBJ whole genome shotgun (WGS) entry which is preliminary data.</text>
</comment>
<dbReference type="Gene3D" id="3.10.580.10">
    <property type="entry name" value="CBS-domain"/>
    <property type="match status" value="1"/>
</dbReference>
<dbReference type="CDD" id="cd04604">
    <property type="entry name" value="CBS_pair_SIS_assoc"/>
    <property type="match status" value="1"/>
</dbReference>
<dbReference type="Gene3D" id="3.40.50.10490">
    <property type="entry name" value="Glucose-6-phosphate isomerase like protein, domain 1"/>
    <property type="match status" value="1"/>
</dbReference>